<evidence type="ECO:0000313" key="4">
    <source>
        <dbReference type="Proteomes" id="UP001202248"/>
    </source>
</evidence>
<dbReference type="SUPFAM" id="SSF51126">
    <property type="entry name" value="Pectin lyase-like"/>
    <property type="match status" value="1"/>
</dbReference>
<keyword evidence="4" id="KW-1185">Reference proteome</keyword>
<evidence type="ECO:0000256" key="2">
    <source>
        <dbReference type="SAM" id="SignalP"/>
    </source>
</evidence>
<name>A0ABS9SHR4_9BACT</name>
<dbReference type="PROSITE" id="PS51257">
    <property type="entry name" value="PROKAR_LIPOPROTEIN"/>
    <property type="match status" value="1"/>
</dbReference>
<sequence length="449" mass="48018">MRKVLAPSLFCIFITIITLSFTSSCTKGSLPLVPDPDNPGSGSDTTIVKDTTIKDTIKPPPSSGRILQLGSGSGNLTIDGNNLTINGTKVTFKNGDLVKIKGGSYNSITIRNVSVPTNGARVTFINDGLVAFTGGKILSLSNLNNVTISGAGQSSSGRGFAFTNSTYRAIMLSGSINNFTLQNMLFKNVSDYVISYVDLNSKVYTGEANSFVSNLAFLNIDADNVGPLIYLGGDVSSNSFIGLIRKLEIANLTCINSPSPGSVVSVGNVEDFDIHDNYVNNVNSNNTNHNGIFFVRGNGKFYHNKVTNHQGNAIRSWPYSITKSGRVEIHDNVVYNSSQYSAFELGAQPYIRASSVYKPANAAVYNNTVGRMNTGKSRFPGRVLDTYTTDGVIDFYNNLGFELDGGLLINAQGETKAKVGANNIYKNSYLEAVGDLINFVSKIAGAGAK</sequence>
<protein>
    <recommendedName>
        <fullName evidence="5">Right-handed parallel beta-helix repeat-containing protein</fullName>
    </recommendedName>
</protein>
<dbReference type="EMBL" id="JAKWBL010000001">
    <property type="protein sequence ID" value="MCH5597913.1"/>
    <property type="molecule type" value="Genomic_DNA"/>
</dbReference>
<evidence type="ECO:0008006" key="5">
    <source>
        <dbReference type="Google" id="ProtNLM"/>
    </source>
</evidence>
<feature type="signal peptide" evidence="2">
    <location>
        <begin position="1"/>
        <end position="22"/>
    </location>
</feature>
<reference evidence="3 4" key="1">
    <citation type="submission" date="2022-02" db="EMBL/GenBank/DDBJ databases">
        <authorList>
            <person name="Min J."/>
        </authorList>
    </citation>
    <scope>NUCLEOTIDE SEQUENCE [LARGE SCALE GENOMIC DNA]</scope>
    <source>
        <strain evidence="3 4">GR10-1</strain>
    </source>
</reference>
<organism evidence="3 4">
    <name type="scientific">Niabella ginsengisoli</name>
    <dbReference type="NCBI Taxonomy" id="522298"/>
    <lineage>
        <taxon>Bacteria</taxon>
        <taxon>Pseudomonadati</taxon>
        <taxon>Bacteroidota</taxon>
        <taxon>Chitinophagia</taxon>
        <taxon>Chitinophagales</taxon>
        <taxon>Chitinophagaceae</taxon>
        <taxon>Niabella</taxon>
    </lineage>
</organism>
<evidence type="ECO:0000313" key="3">
    <source>
        <dbReference type="EMBL" id="MCH5597913.1"/>
    </source>
</evidence>
<feature type="chain" id="PRO_5045955649" description="Right-handed parallel beta-helix repeat-containing protein" evidence="2">
    <location>
        <begin position="23"/>
        <end position="449"/>
    </location>
</feature>
<dbReference type="RefSeq" id="WP_240827266.1">
    <property type="nucleotide sequence ID" value="NZ_JAKWBL010000001.1"/>
</dbReference>
<proteinExistence type="predicted"/>
<dbReference type="Proteomes" id="UP001202248">
    <property type="component" value="Unassembled WGS sequence"/>
</dbReference>
<comment type="caution">
    <text evidence="3">The sequence shown here is derived from an EMBL/GenBank/DDBJ whole genome shotgun (WGS) entry which is preliminary data.</text>
</comment>
<accession>A0ABS9SHR4</accession>
<feature type="region of interest" description="Disordered" evidence="1">
    <location>
        <begin position="31"/>
        <end position="50"/>
    </location>
</feature>
<gene>
    <name evidence="3" type="ORF">MKP09_08360</name>
</gene>
<dbReference type="InterPro" id="IPR011050">
    <property type="entry name" value="Pectin_lyase_fold/virulence"/>
</dbReference>
<keyword evidence="2" id="KW-0732">Signal</keyword>
<evidence type="ECO:0000256" key="1">
    <source>
        <dbReference type="SAM" id="MobiDB-lite"/>
    </source>
</evidence>